<name>A0A2M9BGI0_9ACTN</name>
<feature type="region of interest" description="Disordered" evidence="1">
    <location>
        <begin position="118"/>
        <end position="164"/>
    </location>
</feature>
<sequence>MRPDTVTETFDALGFDPAPGDVDTVDTAAGCLRTSSRELAAAAERLWGATEGEWRGATATAFRDLVSDDLRPPVADAADVLADAARHLTAWSSELAELQRRARALEREADQAVADAAAARSDLAGIPSARPPWLPPPSDPGEARRERANARARETAGQALGGAEDRLADCRRRAHDLADEYERGAAAVAEALRKASAATPPSALADVGDGLGDDALPWPYGLALMSPEELSAYAAAHPEHAADVMEYRLRQEGLLDGDEPGGYYREWLENAAERGIDPETIVEIAGEHEIDPDDFAVLDDLEEVTDPDGKSFFLLPDGITADQARLAVLMTYILNAGTDYGSASPDNDFEETPYSAAEIARIIARQDKNSWSYDDDVEFVNGNDGRLVTTPNGMLMGLGGNWLQDRYSLNGGTTWGDTFMVNIDGPSGEDAAQVLRDMVASGRARYEFDDGSIGPGASGLDLDRLLHHEEIHSQQWADLGYARFAAEYLGAGAWEWIRDKTPLPDGHNHFEEDAGLSDGGYH</sequence>
<evidence type="ECO:0000256" key="1">
    <source>
        <dbReference type="SAM" id="MobiDB-lite"/>
    </source>
</evidence>
<dbReference type="OrthoDB" id="3831541at2"/>
<keyword evidence="3" id="KW-1185">Reference proteome</keyword>
<organism evidence="2 3">
    <name type="scientific">Mumia flava</name>
    <dbReference type="NCBI Taxonomy" id="1348852"/>
    <lineage>
        <taxon>Bacteria</taxon>
        <taxon>Bacillati</taxon>
        <taxon>Actinomycetota</taxon>
        <taxon>Actinomycetes</taxon>
        <taxon>Propionibacteriales</taxon>
        <taxon>Nocardioidaceae</taxon>
        <taxon>Mumia</taxon>
    </lineage>
</organism>
<feature type="compositionally biased region" description="Basic and acidic residues" evidence="1">
    <location>
        <begin position="141"/>
        <end position="154"/>
    </location>
</feature>
<evidence type="ECO:0000313" key="2">
    <source>
        <dbReference type="EMBL" id="PJJ57042.1"/>
    </source>
</evidence>
<comment type="caution">
    <text evidence="2">The sequence shown here is derived from an EMBL/GenBank/DDBJ whole genome shotgun (WGS) entry which is preliminary data.</text>
</comment>
<feature type="compositionally biased region" description="Pro residues" evidence="1">
    <location>
        <begin position="129"/>
        <end position="139"/>
    </location>
</feature>
<dbReference type="AlphaFoldDB" id="A0A2M9BGI0"/>
<reference evidence="2 3" key="1">
    <citation type="submission" date="2017-11" db="EMBL/GenBank/DDBJ databases">
        <title>Genomic Encyclopedia of Archaeal and Bacterial Type Strains, Phase II (KMG-II): From Individual Species to Whole Genera.</title>
        <authorList>
            <person name="Goeker M."/>
        </authorList>
    </citation>
    <scope>NUCLEOTIDE SEQUENCE [LARGE SCALE GENOMIC DNA]</scope>
    <source>
        <strain evidence="2 3">DSM 27763</strain>
    </source>
</reference>
<dbReference type="EMBL" id="PGEZ01000001">
    <property type="protein sequence ID" value="PJJ57042.1"/>
    <property type="molecule type" value="Genomic_DNA"/>
</dbReference>
<proteinExistence type="predicted"/>
<protein>
    <recommendedName>
        <fullName evidence="4">WXG100 family type VII secretion target</fullName>
    </recommendedName>
</protein>
<dbReference type="Proteomes" id="UP000230842">
    <property type="component" value="Unassembled WGS sequence"/>
</dbReference>
<dbReference type="RefSeq" id="WP_100414553.1">
    <property type="nucleotide sequence ID" value="NZ_PGEZ01000001.1"/>
</dbReference>
<accession>A0A2M9BGI0</accession>
<gene>
    <name evidence="2" type="ORF">CLV56_1261</name>
</gene>
<feature type="compositionally biased region" description="Low complexity" evidence="1">
    <location>
        <begin position="118"/>
        <end position="128"/>
    </location>
</feature>
<evidence type="ECO:0000313" key="3">
    <source>
        <dbReference type="Proteomes" id="UP000230842"/>
    </source>
</evidence>
<evidence type="ECO:0008006" key="4">
    <source>
        <dbReference type="Google" id="ProtNLM"/>
    </source>
</evidence>